<keyword evidence="3" id="KW-1185">Reference proteome</keyword>
<evidence type="ECO:0000256" key="1">
    <source>
        <dbReference type="SAM" id="MobiDB-lite"/>
    </source>
</evidence>
<feature type="compositionally biased region" description="Acidic residues" evidence="1">
    <location>
        <begin position="151"/>
        <end position="163"/>
    </location>
</feature>
<proteinExistence type="predicted"/>
<gene>
    <name evidence="2" type="ORF">LARSCL_LOCUS15844</name>
</gene>
<evidence type="ECO:0000313" key="2">
    <source>
        <dbReference type="EMBL" id="CAL1289292.1"/>
    </source>
</evidence>
<evidence type="ECO:0000313" key="3">
    <source>
        <dbReference type="Proteomes" id="UP001497382"/>
    </source>
</evidence>
<protein>
    <submittedName>
        <fullName evidence="2">Uncharacterized protein</fullName>
    </submittedName>
</protein>
<dbReference type="Proteomes" id="UP001497382">
    <property type="component" value="Unassembled WGS sequence"/>
</dbReference>
<sequence length="200" mass="22870">MGIRGGRSSSFLWHGPEPPVEEFGETDLVEGSLQKLGVHLEWARWLTHPRKSQEDAAGPPIVQTRLFLKKKEHRFTSKRDAAPIPPPFETLPKTPFKEWENIQRIDGRQGKTLSKDKPTLIQNETIIPFLDCPLAIPLEFSKRPQKGVNENNEEGPDTSEDDPLFYITPTKGLAWFMMGDGLFFYRLRGPCQRIHVNHTT</sequence>
<organism evidence="2 3">
    <name type="scientific">Larinioides sclopetarius</name>
    <dbReference type="NCBI Taxonomy" id="280406"/>
    <lineage>
        <taxon>Eukaryota</taxon>
        <taxon>Metazoa</taxon>
        <taxon>Ecdysozoa</taxon>
        <taxon>Arthropoda</taxon>
        <taxon>Chelicerata</taxon>
        <taxon>Arachnida</taxon>
        <taxon>Araneae</taxon>
        <taxon>Araneomorphae</taxon>
        <taxon>Entelegynae</taxon>
        <taxon>Araneoidea</taxon>
        <taxon>Araneidae</taxon>
        <taxon>Larinioides</taxon>
    </lineage>
</organism>
<feature type="region of interest" description="Disordered" evidence="1">
    <location>
        <begin position="143"/>
        <end position="164"/>
    </location>
</feature>
<accession>A0AAV2B083</accession>
<reference evidence="2 3" key="1">
    <citation type="submission" date="2024-04" db="EMBL/GenBank/DDBJ databases">
        <authorList>
            <person name="Rising A."/>
            <person name="Reimegard J."/>
            <person name="Sonavane S."/>
            <person name="Akerstrom W."/>
            <person name="Nylinder S."/>
            <person name="Hedman E."/>
            <person name="Kallberg Y."/>
        </authorList>
    </citation>
    <scope>NUCLEOTIDE SEQUENCE [LARGE SCALE GENOMIC DNA]</scope>
</reference>
<comment type="caution">
    <text evidence="2">The sequence shown here is derived from an EMBL/GenBank/DDBJ whole genome shotgun (WGS) entry which is preliminary data.</text>
</comment>
<name>A0AAV2B083_9ARAC</name>
<dbReference type="AlphaFoldDB" id="A0AAV2B083"/>
<dbReference type="EMBL" id="CAXIEN010000246">
    <property type="protein sequence ID" value="CAL1289292.1"/>
    <property type="molecule type" value="Genomic_DNA"/>
</dbReference>